<dbReference type="EMBL" id="JAPEUR010000277">
    <property type="protein sequence ID" value="KAJ4312841.1"/>
    <property type="molecule type" value="Genomic_DNA"/>
</dbReference>
<feature type="coiled-coil region" evidence="1">
    <location>
        <begin position="242"/>
        <end position="276"/>
    </location>
</feature>
<name>A0A9W9BI48_9HYPO</name>
<evidence type="ECO:0000313" key="5">
    <source>
        <dbReference type="Proteomes" id="UP001140502"/>
    </source>
</evidence>
<reference evidence="4" key="1">
    <citation type="submission" date="2022-10" db="EMBL/GenBank/DDBJ databases">
        <title>Tapping the CABI collections for fungal endophytes: first genome assemblies for Collariella, Neodidymelliopsis, Ascochyta clinopodiicola, Didymella pomorum, Didymosphaeria variabile, Neocosmospora piperis and Neocucurbitaria cava.</title>
        <authorList>
            <person name="Hill R."/>
        </authorList>
    </citation>
    <scope>NUCLEOTIDE SEQUENCE</scope>
    <source>
        <strain evidence="4">IMI 366586</strain>
    </source>
</reference>
<accession>A0A9W9BI48</accession>
<dbReference type="Pfam" id="PF01926">
    <property type="entry name" value="MMR_HSR1"/>
    <property type="match status" value="1"/>
</dbReference>
<dbReference type="InterPro" id="IPR006073">
    <property type="entry name" value="GTP-bd"/>
</dbReference>
<feature type="domain" description="G" evidence="3">
    <location>
        <begin position="37"/>
        <end position="93"/>
    </location>
</feature>
<organism evidence="4 5">
    <name type="scientific">Fusarium piperis</name>
    <dbReference type="NCBI Taxonomy" id="1435070"/>
    <lineage>
        <taxon>Eukaryota</taxon>
        <taxon>Fungi</taxon>
        <taxon>Dikarya</taxon>
        <taxon>Ascomycota</taxon>
        <taxon>Pezizomycotina</taxon>
        <taxon>Sordariomycetes</taxon>
        <taxon>Hypocreomycetidae</taxon>
        <taxon>Hypocreales</taxon>
        <taxon>Nectriaceae</taxon>
        <taxon>Fusarium</taxon>
        <taxon>Fusarium solani species complex</taxon>
    </lineage>
</organism>
<dbReference type="OrthoDB" id="8954335at2759"/>
<gene>
    <name evidence="4" type="ORF">N0V84_009735</name>
</gene>
<keyword evidence="1" id="KW-0175">Coiled coil</keyword>
<dbReference type="AlphaFoldDB" id="A0A9W9BI48"/>
<dbReference type="SUPFAM" id="SSF52540">
    <property type="entry name" value="P-loop containing nucleoside triphosphate hydrolases"/>
    <property type="match status" value="1"/>
</dbReference>
<dbReference type="GO" id="GO:0005525">
    <property type="term" value="F:GTP binding"/>
    <property type="evidence" value="ECO:0007669"/>
    <property type="project" value="InterPro"/>
</dbReference>
<evidence type="ECO:0000256" key="2">
    <source>
        <dbReference type="SAM" id="MobiDB-lite"/>
    </source>
</evidence>
<evidence type="ECO:0000313" key="4">
    <source>
        <dbReference type="EMBL" id="KAJ4312841.1"/>
    </source>
</evidence>
<dbReference type="Proteomes" id="UP001140502">
    <property type="component" value="Unassembled WGS sequence"/>
</dbReference>
<protein>
    <recommendedName>
        <fullName evidence="3">G domain-containing protein</fullName>
    </recommendedName>
</protein>
<proteinExistence type="predicted"/>
<keyword evidence="5" id="KW-1185">Reference proteome</keyword>
<dbReference type="InterPro" id="IPR027417">
    <property type="entry name" value="P-loop_NTPase"/>
</dbReference>
<sequence>MNSTAGDSASTIQSPSILDVVVDDDGRNELGDREIIIAVMGITGAGKSHLIRATTDEPVIVGDGLEACTQRVKGIAMRYQGSNVTFLDTPGFNDTYRSDTDVLYDISSYFGDTYRGGMKLSGIIYLHSIKDNKMRGPSLRSLRMFRKLVGADAMHNVILATTHWDLEIPEVGQRREEELKVKFWKDLIDNGARVVRFMGNQKSGLELLDMLVEKRRVVLDIQREVVDENRNLVDTGAGQVLNQELRKLRQEYEGKLDRAREELVEAIKDKDEKAKIELAKATGEIQSKLEAVEEDSRALRQKGFEQDRKQRELINTLQLMQLASKKEKDGLDKRQEELEKELADVKRQAEADAQANSGPSVGEIMTPLVSCVESLAQAYICHLNQRST</sequence>
<comment type="caution">
    <text evidence="4">The sequence shown here is derived from an EMBL/GenBank/DDBJ whole genome shotgun (WGS) entry which is preliminary data.</text>
</comment>
<evidence type="ECO:0000259" key="3">
    <source>
        <dbReference type="Pfam" id="PF01926"/>
    </source>
</evidence>
<feature type="region of interest" description="Disordered" evidence="2">
    <location>
        <begin position="339"/>
        <end position="362"/>
    </location>
</feature>
<dbReference type="Gene3D" id="3.40.50.300">
    <property type="entry name" value="P-loop containing nucleotide triphosphate hydrolases"/>
    <property type="match status" value="1"/>
</dbReference>
<evidence type="ECO:0000256" key="1">
    <source>
        <dbReference type="SAM" id="Coils"/>
    </source>
</evidence>
<feature type="compositionally biased region" description="Basic and acidic residues" evidence="2">
    <location>
        <begin position="339"/>
        <end position="350"/>
    </location>
</feature>